<dbReference type="PANTHER" id="PTHR47706">
    <property type="entry name" value="NMRA-LIKE FAMILY PROTEIN"/>
    <property type="match status" value="1"/>
</dbReference>
<reference evidence="4" key="2">
    <citation type="submission" date="2023-01" db="EMBL/GenBank/DDBJ databases">
        <authorList>
            <person name="Petersen C."/>
        </authorList>
    </citation>
    <scope>NUCLEOTIDE SEQUENCE</scope>
    <source>
        <strain evidence="4">IBT 15450</strain>
    </source>
</reference>
<protein>
    <recommendedName>
        <fullName evidence="3">NmrA-like domain-containing protein</fullName>
    </recommendedName>
</protein>
<accession>A0AAD6NAU9</accession>
<gene>
    <name evidence="4" type="ORF">N7460_003943</name>
</gene>
<name>A0AAD6NAU9_PENCN</name>
<evidence type="ECO:0000313" key="5">
    <source>
        <dbReference type="Proteomes" id="UP001219568"/>
    </source>
</evidence>
<organism evidence="4 5">
    <name type="scientific">Penicillium canescens</name>
    <dbReference type="NCBI Taxonomy" id="5083"/>
    <lineage>
        <taxon>Eukaryota</taxon>
        <taxon>Fungi</taxon>
        <taxon>Dikarya</taxon>
        <taxon>Ascomycota</taxon>
        <taxon>Pezizomycotina</taxon>
        <taxon>Eurotiomycetes</taxon>
        <taxon>Eurotiomycetidae</taxon>
        <taxon>Eurotiales</taxon>
        <taxon>Aspergillaceae</taxon>
        <taxon>Penicillium</taxon>
    </lineage>
</organism>
<reference evidence="4" key="1">
    <citation type="journal article" date="2023" name="IMA Fungus">
        <title>Comparative genomic study of the Penicillium genus elucidates a diverse pangenome and 15 lateral gene transfer events.</title>
        <authorList>
            <person name="Petersen C."/>
            <person name="Sorensen T."/>
            <person name="Nielsen M.R."/>
            <person name="Sondergaard T.E."/>
            <person name="Sorensen J.L."/>
            <person name="Fitzpatrick D.A."/>
            <person name="Frisvad J.C."/>
            <person name="Nielsen K.L."/>
        </authorList>
    </citation>
    <scope>NUCLEOTIDE SEQUENCE</scope>
    <source>
        <strain evidence="4">IBT 15450</strain>
    </source>
</reference>
<dbReference type="InterPro" id="IPR008030">
    <property type="entry name" value="NmrA-like"/>
</dbReference>
<dbReference type="Gene3D" id="3.90.25.10">
    <property type="entry name" value="UDP-galactose 4-epimerase, domain 1"/>
    <property type="match status" value="1"/>
</dbReference>
<proteinExistence type="predicted"/>
<dbReference type="Gene3D" id="3.40.50.720">
    <property type="entry name" value="NAD(P)-binding Rossmann-like Domain"/>
    <property type="match status" value="1"/>
</dbReference>
<dbReference type="SUPFAM" id="SSF51735">
    <property type="entry name" value="NAD(P)-binding Rossmann-fold domains"/>
    <property type="match status" value="1"/>
</dbReference>
<keyword evidence="2" id="KW-0560">Oxidoreductase</keyword>
<dbReference type="EMBL" id="JAQJZL010000003">
    <property type="protein sequence ID" value="KAJ6047796.1"/>
    <property type="molecule type" value="Genomic_DNA"/>
</dbReference>
<dbReference type="InterPro" id="IPR051609">
    <property type="entry name" value="NmrA/Isoflavone_reductase-like"/>
</dbReference>
<keyword evidence="5" id="KW-1185">Reference proteome</keyword>
<dbReference type="PANTHER" id="PTHR47706:SF1">
    <property type="entry name" value="CIPA-LIKE, PUTATIVE (AFU_ORTHOLOGUE AFUA_1G12460)-RELATED"/>
    <property type="match status" value="1"/>
</dbReference>
<dbReference type="CDD" id="cd05259">
    <property type="entry name" value="PCBER_SDR_a"/>
    <property type="match status" value="1"/>
</dbReference>
<evidence type="ECO:0000256" key="2">
    <source>
        <dbReference type="ARBA" id="ARBA00023002"/>
    </source>
</evidence>
<dbReference type="InterPro" id="IPR045312">
    <property type="entry name" value="PCBER-like"/>
</dbReference>
<evidence type="ECO:0000313" key="4">
    <source>
        <dbReference type="EMBL" id="KAJ6047796.1"/>
    </source>
</evidence>
<keyword evidence="1" id="KW-0521">NADP</keyword>
<dbReference type="Pfam" id="PF05368">
    <property type="entry name" value="NmrA"/>
    <property type="match status" value="1"/>
</dbReference>
<evidence type="ECO:0000256" key="1">
    <source>
        <dbReference type="ARBA" id="ARBA00022857"/>
    </source>
</evidence>
<dbReference type="InterPro" id="IPR036291">
    <property type="entry name" value="NAD(P)-bd_dom_sf"/>
</dbReference>
<dbReference type="AlphaFoldDB" id="A0AAD6NAU9"/>
<dbReference type="Proteomes" id="UP001219568">
    <property type="component" value="Unassembled WGS sequence"/>
</dbReference>
<feature type="domain" description="NmrA-like" evidence="3">
    <location>
        <begin position="41"/>
        <end position="269"/>
    </location>
</feature>
<comment type="caution">
    <text evidence="4">The sequence shown here is derived from an EMBL/GenBank/DDBJ whole genome shotgun (WGS) entry which is preliminary data.</text>
</comment>
<sequence>MPFTKCSNKDQFLYRSLFPLNLLNPILKIILLKKRMSPTIKNVALAGASGNVGSRVLDALLDLKFNVTVLARSSKPFPAAASMKIVDFTSVESLSAALAGQDAVIDTTFSPEIDTPLRLIDAAVKAGVYRFITSDFGLDPEIPGVHNMPVFGRKKVSYEAVKKQAAENRLTYTLVSNGAFLDWGLTTGFSGLNFKEKTAWIFGDGNNVVPWTTLEDVGKATANVLLHPEETLNRPVYVHSVFMSHNQLFDAAKEALGSEGWTVTYNDMEPLLQKALSDLQTGNISDATFVVQIQYCLATKALAHPWERDDNSLVGLEEWSVEKVKELIKTIAQKA</sequence>
<dbReference type="GO" id="GO:0016491">
    <property type="term" value="F:oxidoreductase activity"/>
    <property type="evidence" value="ECO:0007669"/>
    <property type="project" value="UniProtKB-KW"/>
</dbReference>
<evidence type="ECO:0000259" key="3">
    <source>
        <dbReference type="Pfam" id="PF05368"/>
    </source>
</evidence>